<dbReference type="GO" id="GO:0016787">
    <property type="term" value="F:hydrolase activity"/>
    <property type="evidence" value="ECO:0007669"/>
    <property type="project" value="UniProtKB-KW"/>
</dbReference>
<proteinExistence type="predicted"/>
<keyword evidence="1" id="KW-0378">Hydrolase</keyword>
<dbReference type="RefSeq" id="WP_201693048.1">
    <property type="nucleotide sequence ID" value="NZ_JAEQND010000018.1"/>
</dbReference>
<protein>
    <submittedName>
        <fullName evidence="1">Alpha/beta hydrolase</fullName>
    </submittedName>
</protein>
<accession>A0ABS1JVX5</accession>
<dbReference type="Proteomes" id="UP000622707">
    <property type="component" value="Unassembled WGS sequence"/>
</dbReference>
<dbReference type="InterPro" id="IPR010297">
    <property type="entry name" value="DUF900_hydrolase"/>
</dbReference>
<dbReference type="EMBL" id="JAEQND010000018">
    <property type="protein sequence ID" value="MBL0428418.1"/>
    <property type="molecule type" value="Genomic_DNA"/>
</dbReference>
<dbReference type="InterPro" id="IPR029058">
    <property type="entry name" value="AB_hydrolase_fold"/>
</dbReference>
<dbReference type="Pfam" id="PF05990">
    <property type="entry name" value="DUF900"/>
    <property type="match status" value="1"/>
</dbReference>
<gene>
    <name evidence="1" type="ORF">JI746_25160</name>
</gene>
<evidence type="ECO:0000313" key="2">
    <source>
        <dbReference type="Proteomes" id="UP000622707"/>
    </source>
</evidence>
<name>A0ABS1JVX5_9BURK</name>
<reference evidence="1 2" key="1">
    <citation type="journal article" date="2017" name="Int. J. Syst. Evol. Microbiol.">
        <title>Ramlibacter alkalitolerans sp. nov., alkali-tolerant bacterium isolated from soil of ginseng.</title>
        <authorList>
            <person name="Lee D.H."/>
            <person name="Cha C.J."/>
        </authorList>
    </citation>
    <scope>NUCLEOTIDE SEQUENCE [LARGE SCALE GENOMIC DNA]</scope>
    <source>
        <strain evidence="1 2">KACC 19305</strain>
    </source>
</reference>
<dbReference type="SUPFAM" id="SSF53474">
    <property type="entry name" value="alpha/beta-Hydrolases"/>
    <property type="match status" value="1"/>
</dbReference>
<organism evidence="1 2">
    <name type="scientific">Ramlibacter alkalitolerans</name>
    <dbReference type="NCBI Taxonomy" id="2039631"/>
    <lineage>
        <taxon>Bacteria</taxon>
        <taxon>Pseudomonadati</taxon>
        <taxon>Pseudomonadota</taxon>
        <taxon>Betaproteobacteria</taxon>
        <taxon>Burkholderiales</taxon>
        <taxon>Comamonadaceae</taxon>
        <taxon>Ramlibacter</taxon>
    </lineage>
</organism>
<evidence type="ECO:0000313" key="1">
    <source>
        <dbReference type="EMBL" id="MBL0428418.1"/>
    </source>
</evidence>
<keyword evidence="2" id="KW-1185">Reference proteome</keyword>
<sequence>MLVFTNRAIAAASDPSAFQRSFTPGGNRISVASVARDGAGRWALSKLDDDVTERDAFDRLLPLFGGARPLLLYLHDQGTAPAACFARCAALEAEYGVEVIGFSWPAEGLLCDGQPLPGLAAPDAPVEELELAGLKGGNRVDGTGQQLARRYRQAKVNAQESVDGLARLLRMLATCRLISNAQPFTVAAHGLGAHLLQYALEVPGASEALGAAHNVVLLAPCVRADGHRGWIHQLRPKGRTYVTFNRADTVLAGAFIADGRKQAKLGVEPGALPLQGAGFRYISFSNAHTGPCGHRYFVDGLTGESRRLFGRLFRSEADLQPGEPERKAYPAGCEAGVGYMALPEGARGGEG</sequence>
<comment type="caution">
    <text evidence="1">The sequence shown here is derived from an EMBL/GenBank/DDBJ whole genome shotgun (WGS) entry which is preliminary data.</text>
</comment>